<evidence type="ECO:0000256" key="3">
    <source>
        <dbReference type="ARBA" id="ARBA00023163"/>
    </source>
</evidence>
<dbReference type="InterPro" id="IPR018060">
    <property type="entry name" value="HTH_AraC"/>
</dbReference>
<dbReference type="Pfam" id="PF22200">
    <property type="entry name" value="ExsA_N"/>
    <property type="match status" value="1"/>
</dbReference>
<evidence type="ECO:0000256" key="2">
    <source>
        <dbReference type="ARBA" id="ARBA00023125"/>
    </source>
</evidence>
<keyword evidence="1" id="KW-0805">Transcription regulation</keyword>
<dbReference type="PANTHER" id="PTHR43280">
    <property type="entry name" value="ARAC-FAMILY TRANSCRIPTIONAL REGULATOR"/>
    <property type="match status" value="1"/>
</dbReference>
<dbReference type="InterPro" id="IPR020449">
    <property type="entry name" value="Tscrpt_reg_AraC-type_HTH"/>
</dbReference>
<evidence type="ECO:0000313" key="6">
    <source>
        <dbReference type="Proteomes" id="UP000187172"/>
    </source>
</evidence>
<dbReference type="RefSeq" id="WP_076177110.1">
    <property type="nucleotide sequence ID" value="NZ_MRTP01000031.1"/>
</dbReference>
<dbReference type="Gene3D" id="1.10.10.60">
    <property type="entry name" value="Homeodomain-like"/>
    <property type="match status" value="2"/>
</dbReference>
<keyword evidence="6" id="KW-1185">Reference proteome</keyword>
<reference evidence="5 6" key="1">
    <citation type="submission" date="2016-11" db="EMBL/GenBank/DDBJ databases">
        <title>Paenibacillus species isolates.</title>
        <authorList>
            <person name="Beno S.M."/>
        </authorList>
    </citation>
    <scope>NUCLEOTIDE SEQUENCE [LARGE SCALE GENOMIC DNA]</scope>
    <source>
        <strain evidence="5 6">FSL R5-0378</strain>
    </source>
</reference>
<dbReference type="Pfam" id="PF12833">
    <property type="entry name" value="HTH_18"/>
    <property type="match status" value="1"/>
</dbReference>
<organism evidence="5 6">
    <name type="scientific">Paenibacillus rhizosphaerae</name>
    <dbReference type="NCBI Taxonomy" id="297318"/>
    <lineage>
        <taxon>Bacteria</taxon>
        <taxon>Bacillati</taxon>
        <taxon>Bacillota</taxon>
        <taxon>Bacilli</taxon>
        <taxon>Bacillales</taxon>
        <taxon>Paenibacillaceae</taxon>
        <taxon>Paenibacillus</taxon>
    </lineage>
</organism>
<feature type="domain" description="HTH araC/xylS-type" evidence="4">
    <location>
        <begin position="210"/>
        <end position="308"/>
    </location>
</feature>
<dbReference type="PRINTS" id="PR00032">
    <property type="entry name" value="HTHARAC"/>
</dbReference>
<protein>
    <submittedName>
        <fullName evidence="5">AraC family transcriptional regulator</fullName>
    </submittedName>
</protein>
<dbReference type="STRING" id="297318.BK138_35470"/>
<dbReference type="SMART" id="SM00342">
    <property type="entry name" value="HTH_ARAC"/>
    <property type="match status" value="1"/>
</dbReference>
<dbReference type="InterPro" id="IPR009057">
    <property type="entry name" value="Homeodomain-like_sf"/>
</dbReference>
<comment type="caution">
    <text evidence="5">The sequence shown here is derived from an EMBL/GenBank/DDBJ whole genome shotgun (WGS) entry which is preliminary data.</text>
</comment>
<name>A0A1R1DTV5_9BACL</name>
<dbReference type="Proteomes" id="UP000187172">
    <property type="component" value="Unassembled WGS sequence"/>
</dbReference>
<proteinExistence type="predicted"/>
<dbReference type="EMBL" id="MRTP01000031">
    <property type="protein sequence ID" value="OMF42971.1"/>
    <property type="molecule type" value="Genomic_DNA"/>
</dbReference>
<dbReference type="GO" id="GO:0043565">
    <property type="term" value="F:sequence-specific DNA binding"/>
    <property type="evidence" value="ECO:0007669"/>
    <property type="project" value="InterPro"/>
</dbReference>
<dbReference type="InterPro" id="IPR018062">
    <property type="entry name" value="HTH_AraC-typ_CS"/>
</dbReference>
<dbReference type="SUPFAM" id="SSF46689">
    <property type="entry name" value="Homeodomain-like"/>
    <property type="match status" value="2"/>
</dbReference>
<dbReference type="PROSITE" id="PS00041">
    <property type="entry name" value="HTH_ARAC_FAMILY_1"/>
    <property type="match status" value="1"/>
</dbReference>
<gene>
    <name evidence="5" type="ORF">BK138_35470</name>
</gene>
<evidence type="ECO:0000313" key="5">
    <source>
        <dbReference type="EMBL" id="OMF42971.1"/>
    </source>
</evidence>
<dbReference type="GO" id="GO:0003700">
    <property type="term" value="F:DNA-binding transcription factor activity"/>
    <property type="evidence" value="ECO:0007669"/>
    <property type="project" value="InterPro"/>
</dbReference>
<evidence type="ECO:0000256" key="1">
    <source>
        <dbReference type="ARBA" id="ARBA00023015"/>
    </source>
</evidence>
<dbReference type="SUPFAM" id="SSF51215">
    <property type="entry name" value="Regulatory protein AraC"/>
    <property type="match status" value="1"/>
</dbReference>
<accession>A0A1R1DTV5</accession>
<evidence type="ECO:0000259" key="4">
    <source>
        <dbReference type="PROSITE" id="PS01124"/>
    </source>
</evidence>
<keyword evidence="2" id="KW-0238">DNA-binding</keyword>
<dbReference type="InterPro" id="IPR054015">
    <property type="entry name" value="ExsA-like_N"/>
</dbReference>
<dbReference type="PROSITE" id="PS01124">
    <property type="entry name" value="HTH_ARAC_FAMILY_2"/>
    <property type="match status" value="1"/>
</dbReference>
<dbReference type="PANTHER" id="PTHR43280:SF2">
    <property type="entry name" value="HTH-TYPE TRANSCRIPTIONAL REGULATOR EXSA"/>
    <property type="match status" value="1"/>
</dbReference>
<dbReference type="AlphaFoldDB" id="A0A1R1DTV5"/>
<keyword evidence="3" id="KW-0804">Transcription</keyword>
<sequence>METRAIAGTSKAGTSTTMRSSKMVRVPHELVKSPNKKGSLKLDGMSVIEFCFYTQGIQGSFFLQDHLLLIVKSGVYTIRFGDREYTIRSNEMMFIHKSTGVEYEKTGEPDSDYILDYTMFFLNEKIVDEFLKFAGLKPIYPMNDVVPITVFPINDRIGSYIESLKPFFENPDEVKEGLVRVKLMELLFHIADSNDRLLHQMMQPISKERGSIAKIMEENFMNPVSLNDLAYLSGRSLAAFKRDFQAIYNTSPLKWVRNRRLDKAKELLAETVLSVTDVCFSTGFENIAHFSKVFKERFGLPPSEFRRQLRLKEDA</sequence>
<dbReference type="InterPro" id="IPR037923">
    <property type="entry name" value="HTH-like"/>
</dbReference>